<reference evidence="17" key="1">
    <citation type="submission" date="2020-11" db="EMBL/GenBank/DDBJ databases">
        <authorList>
            <person name="Tran Van P."/>
        </authorList>
    </citation>
    <scope>NUCLEOTIDE SEQUENCE</scope>
</reference>
<dbReference type="GO" id="GO:0030490">
    <property type="term" value="P:maturation of SSU-rRNA"/>
    <property type="evidence" value="ECO:0007669"/>
    <property type="project" value="InterPro"/>
</dbReference>
<dbReference type="GO" id="GO:0003724">
    <property type="term" value="F:RNA helicase activity"/>
    <property type="evidence" value="ECO:0007669"/>
    <property type="project" value="UniProtKB-EC"/>
</dbReference>
<dbReference type="GO" id="GO:0016787">
    <property type="term" value="F:hydrolase activity"/>
    <property type="evidence" value="ECO:0007669"/>
    <property type="project" value="UniProtKB-KW"/>
</dbReference>
<evidence type="ECO:0000256" key="4">
    <source>
        <dbReference type="ARBA" id="ARBA00022801"/>
    </source>
</evidence>
<dbReference type="GO" id="GO:0005730">
    <property type="term" value="C:nucleolus"/>
    <property type="evidence" value="ECO:0007669"/>
    <property type="project" value="UniProtKB-SubCell"/>
</dbReference>
<evidence type="ECO:0000256" key="13">
    <source>
        <dbReference type="SAM" id="MobiDB-lite"/>
    </source>
</evidence>
<keyword evidence="6" id="KW-0067">ATP-binding</keyword>
<feature type="domain" description="Helicase ATP-binding" evidence="14">
    <location>
        <begin position="132"/>
        <end position="308"/>
    </location>
</feature>
<dbReference type="SUPFAM" id="SSF52540">
    <property type="entry name" value="P-loop containing nucleoside triphosphate hydrolases"/>
    <property type="match status" value="1"/>
</dbReference>
<dbReference type="InterPro" id="IPR001650">
    <property type="entry name" value="Helicase_C-like"/>
</dbReference>
<dbReference type="AlphaFoldDB" id="A0A7R9M060"/>
<feature type="domain" description="Helicase C-terminal" evidence="15">
    <location>
        <begin position="336"/>
        <end position="480"/>
    </location>
</feature>
<dbReference type="GO" id="GO:0005524">
    <property type="term" value="F:ATP binding"/>
    <property type="evidence" value="ECO:0007669"/>
    <property type="project" value="UniProtKB-KW"/>
</dbReference>
<dbReference type="EMBL" id="CAJPVJ010004395">
    <property type="protein sequence ID" value="CAG2168567.1"/>
    <property type="molecule type" value="Genomic_DNA"/>
</dbReference>
<accession>A0A7R9M060</accession>
<dbReference type="InterPro" id="IPR011545">
    <property type="entry name" value="DEAD/DEAH_box_helicase_dom"/>
</dbReference>
<dbReference type="PANTHER" id="PTHR47959:SF15">
    <property type="entry name" value="RNA HELICASE"/>
    <property type="match status" value="1"/>
</dbReference>
<feature type="domain" description="DEAD-box RNA helicase Q" evidence="16">
    <location>
        <begin position="101"/>
        <end position="129"/>
    </location>
</feature>
<keyword evidence="8" id="KW-0539">Nucleus</keyword>
<evidence type="ECO:0000256" key="12">
    <source>
        <dbReference type="PROSITE-ProRule" id="PRU00552"/>
    </source>
</evidence>
<evidence type="ECO:0000256" key="9">
    <source>
        <dbReference type="ARBA" id="ARBA00024355"/>
    </source>
</evidence>
<keyword evidence="4" id="KW-0378">Hydrolase</keyword>
<feature type="compositionally biased region" description="Acidic residues" evidence="13">
    <location>
        <begin position="509"/>
        <end position="519"/>
    </location>
</feature>
<dbReference type="CDD" id="cd18787">
    <property type="entry name" value="SF2_C_DEAD"/>
    <property type="match status" value="1"/>
</dbReference>
<dbReference type="InterPro" id="IPR050079">
    <property type="entry name" value="DEAD_box_RNA_helicase"/>
</dbReference>
<keyword evidence="18" id="KW-1185">Reference proteome</keyword>
<evidence type="ECO:0000256" key="6">
    <source>
        <dbReference type="ARBA" id="ARBA00022840"/>
    </source>
</evidence>
<dbReference type="InterPro" id="IPR027417">
    <property type="entry name" value="P-loop_NTPase"/>
</dbReference>
<proteinExistence type="inferred from homology"/>
<keyword evidence="3" id="KW-0547">Nucleotide-binding</keyword>
<evidence type="ECO:0000256" key="5">
    <source>
        <dbReference type="ARBA" id="ARBA00022806"/>
    </source>
</evidence>
<dbReference type="PROSITE" id="PS51192">
    <property type="entry name" value="HELICASE_ATP_BIND_1"/>
    <property type="match status" value="1"/>
</dbReference>
<evidence type="ECO:0000256" key="8">
    <source>
        <dbReference type="ARBA" id="ARBA00023242"/>
    </source>
</evidence>
<dbReference type="GO" id="GO:0003723">
    <property type="term" value="F:RNA binding"/>
    <property type="evidence" value="ECO:0007669"/>
    <property type="project" value="UniProtKB-KW"/>
</dbReference>
<evidence type="ECO:0000259" key="14">
    <source>
        <dbReference type="PROSITE" id="PS51192"/>
    </source>
</evidence>
<sequence>MNSDNVFRKLISGSRFDYKKFAKDVNRFSTNSQNGHKTSADTSDVPMAAEEVTLEDQPKRAKKTSVKSRKQMIELNNERINHLRNKYRIHVNGSDVNEPIVSFDGLDVDRNILDNIEKSGFSTPTPIQMQSIPLMLAKREVLCCAPTGSGKTLSFLIPIVHQLRQPQRVGFRAVILAPTRELAKQIHRECLWMSNGTGLRVHIIKNVNLAQKKFGPNSALMYDILVTTPNRLVWLLNQKPVAINIENVEWLVIDECDKLFEDGFRDQLSVIFQSCGKSAKVNHAMFSATHDIQLEKWAKLNLDNLVSVVIGGKNNASQEVDQKLTFVGNESGKLMALRDVIAQGCEAPVLIFVEKIQKAKQLFKELVYEGINIDIIHAKRTQQDRDNVVRSFREGNIWFLICTELMGRGIDFKGVNLVINYDFPSSAITYIHRIGRTGRAGRKGKAITFFTEKDSDKLRSIANVMRRSGCDVPQFMLQLNKRKRKYFNNRNRNNKKDVSKNPKRLKTDESDEIDSEGSD</sequence>
<evidence type="ECO:0000256" key="1">
    <source>
        <dbReference type="ARBA" id="ARBA00004604"/>
    </source>
</evidence>
<evidence type="ECO:0000256" key="11">
    <source>
        <dbReference type="ARBA" id="ARBA00047984"/>
    </source>
</evidence>
<dbReference type="OrthoDB" id="360161at2759"/>
<dbReference type="FunFam" id="3.40.50.300:FF:000759">
    <property type="entry name" value="probable ATP-dependent RNA helicase DDX52"/>
    <property type="match status" value="1"/>
</dbReference>
<dbReference type="InterPro" id="IPR044764">
    <property type="entry name" value="DDX52/Rok1_DEADc"/>
</dbReference>
<keyword evidence="7" id="KW-0694">RNA-binding</keyword>
<dbReference type="SMART" id="SM00490">
    <property type="entry name" value="HELICc"/>
    <property type="match status" value="1"/>
</dbReference>
<dbReference type="PROSITE" id="PS51195">
    <property type="entry name" value="Q_MOTIF"/>
    <property type="match status" value="1"/>
</dbReference>
<evidence type="ECO:0000259" key="15">
    <source>
        <dbReference type="PROSITE" id="PS51194"/>
    </source>
</evidence>
<name>A0A7R9M060_9ACAR</name>
<dbReference type="CDD" id="cd17957">
    <property type="entry name" value="DEADc_DDX52"/>
    <property type="match status" value="1"/>
</dbReference>
<evidence type="ECO:0000256" key="2">
    <source>
        <dbReference type="ARBA" id="ARBA00012552"/>
    </source>
</evidence>
<dbReference type="Pfam" id="PF00270">
    <property type="entry name" value="DEAD"/>
    <property type="match status" value="1"/>
</dbReference>
<dbReference type="PANTHER" id="PTHR47959">
    <property type="entry name" value="ATP-DEPENDENT RNA HELICASE RHLE-RELATED"/>
    <property type="match status" value="1"/>
</dbReference>
<evidence type="ECO:0000313" key="17">
    <source>
        <dbReference type="EMBL" id="CAD7650923.1"/>
    </source>
</evidence>
<evidence type="ECO:0000313" key="18">
    <source>
        <dbReference type="Proteomes" id="UP000728032"/>
    </source>
</evidence>
<dbReference type="InterPro" id="IPR014014">
    <property type="entry name" value="RNA_helicase_DEAD_Q_motif"/>
</dbReference>
<dbReference type="Proteomes" id="UP000728032">
    <property type="component" value="Unassembled WGS sequence"/>
</dbReference>
<dbReference type="SMART" id="SM00487">
    <property type="entry name" value="DEXDc"/>
    <property type="match status" value="1"/>
</dbReference>
<dbReference type="GO" id="GO:0005829">
    <property type="term" value="C:cytosol"/>
    <property type="evidence" value="ECO:0007669"/>
    <property type="project" value="TreeGrafter"/>
</dbReference>
<dbReference type="EC" id="3.6.4.13" evidence="2"/>
<evidence type="ECO:0000256" key="3">
    <source>
        <dbReference type="ARBA" id="ARBA00022741"/>
    </source>
</evidence>
<gene>
    <name evidence="17" type="ORF">ONB1V03_LOCUS8055</name>
</gene>
<feature type="short sequence motif" description="Q motif" evidence="12">
    <location>
        <begin position="101"/>
        <end position="129"/>
    </location>
</feature>
<evidence type="ECO:0000259" key="16">
    <source>
        <dbReference type="PROSITE" id="PS51195"/>
    </source>
</evidence>
<evidence type="ECO:0000256" key="7">
    <source>
        <dbReference type="ARBA" id="ARBA00022884"/>
    </source>
</evidence>
<feature type="compositionally biased region" description="Basic and acidic residues" evidence="13">
    <location>
        <begin position="494"/>
        <end position="508"/>
    </location>
</feature>
<dbReference type="EMBL" id="OC919220">
    <property type="protein sequence ID" value="CAD7650923.1"/>
    <property type="molecule type" value="Genomic_DNA"/>
</dbReference>
<dbReference type="Gene3D" id="3.40.50.300">
    <property type="entry name" value="P-loop containing nucleotide triphosphate hydrolases"/>
    <property type="match status" value="2"/>
</dbReference>
<comment type="catalytic activity">
    <reaction evidence="11">
        <text>ATP + H2O = ADP + phosphate + H(+)</text>
        <dbReference type="Rhea" id="RHEA:13065"/>
        <dbReference type="ChEBI" id="CHEBI:15377"/>
        <dbReference type="ChEBI" id="CHEBI:15378"/>
        <dbReference type="ChEBI" id="CHEBI:30616"/>
        <dbReference type="ChEBI" id="CHEBI:43474"/>
        <dbReference type="ChEBI" id="CHEBI:456216"/>
        <dbReference type="EC" id="3.6.4.13"/>
    </reaction>
</comment>
<comment type="similarity">
    <text evidence="9">Belongs to the DEAD box helicase family. DDX52/ROK1 subfamily.</text>
</comment>
<organism evidence="17">
    <name type="scientific">Oppiella nova</name>
    <dbReference type="NCBI Taxonomy" id="334625"/>
    <lineage>
        <taxon>Eukaryota</taxon>
        <taxon>Metazoa</taxon>
        <taxon>Ecdysozoa</taxon>
        <taxon>Arthropoda</taxon>
        <taxon>Chelicerata</taxon>
        <taxon>Arachnida</taxon>
        <taxon>Acari</taxon>
        <taxon>Acariformes</taxon>
        <taxon>Sarcoptiformes</taxon>
        <taxon>Oribatida</taxon>
        <taxon>Brachypylina</taxon>
        <taxon>Oppioidea</taxon>
        <taxon>Oppiidae</taxon>
        <taxon>Oppiella</taxon>
    </lineage>
</organism>
<dbReference type="Pfam" id="PF00271">
    <property type="entry name" value="Helicase_C"/>
    <property type="match status" value="1"/>
</dbReference>
<protein>
    <recommendedName>
        <fullName evidence="10">Probable ATP-dependent RNA helicase DDX52</fullName>
        <ecNumber evidence="2">3.6.4.13</ecNumber>
    </recommendedName>
</protein>
<evidence type="ECO:0000256" key="10">
    <source>
        <dbReference type="ARBA" id="ARBA00044533"/>
    </source>
</evidence>
<dbReference type="PROSITE" id="PS51194">
    <property type="entry name" value="HELICASE_CTER"/>
    <property type="match status" value="1"/>
</dbReference>
<keyword evidence="5" id="KW-0347">Helicase</keyword>
<feature type="region of interest" description="Disordered" evidence="13">
    <location>
        <begin position="487"/>
        <end position="519"/>
    </location>
</feature>
<dbReference type="InterPro" id="IPR014001">
    <property type="entry name" value="Helicase_ATP-bd"/>
</dbReference>
<comment type="subcellular location">
    <subcellularLocation>
        <location evidence="1">Nucleus</location>
        <location evidence="1">Nucleolus</location>
    </subcellularLocation>
</comment>